<dbReference type="Pfam" id="PF04326">
    <property type="entry name" value="SLFN_AlbA_2"/>
    <property type="match status" value="1"/>
</dbReference>
<gene>
    <name evidence="3" type="ORF">AN2335V1_3432</name>
</gene>
<proteinExistence type="predicted"/>
<dbReference type="InterPro" id="IPR038461">
    <property type="entry name" value="Schlafen_AlbA_2_dom_sf"/>
</dbReference>
<protein>
    <recommendedName>
        <fullName evidence="5">DUF262 domain-containing protein</fullName>
    </recommendedName>
</protein>
<keyword evidence="4" id="KW-1185">Reference proteome</keyword>
<dbReference type="InterPro" id="IPR004919">
    <property type="entry name" value="GmrSD_N"/>
</dbReference>
<reference evidence="3" key="1">
    <citation type="submission" date="2022-05" db="EMBL/GenBank/DDBJ databases">
        <authorList>
            <person name="Alioto T."/>
            <person name="Alioto T."/>
            <person name="Gomez Garrido J."/>
        </authorList>
    </citation>
    <scope>NUCLEOTIDE SEQUENCE</scope>
    <source>
        <strain evidence="3">0</strain>
    </source>
</reference>
<feature type="domain" description="Schlafen AlbA-2" evidence="2">
    <location>
        <begin position="422"/>
        <end position="571"/>
    </location>
</feature>
<evidence type="ECO:0008006" key="5">
    <source>
        <dbReference type="Google" id="ProtNLM"/>
    </source>
</evidence>
<name>A0A9P0VA92_KLEVA</name>
<dbReference type="AlphaFoldDB" id="A0A9P0VA92"/>
<evidence type="ECO:0000313" key="4">
    <source>
        <dbReference type="Proteomes" id="UP000789617"/>
    </source>
</evidence>
<feature type="domain" description="GmrSD restriction endonucleases N-terminal" evidence="1">
    <location>
        <begin position="13"/>
        <end position="170"/>
    </location>
</feature>
<evidence type="ECO:0000313" key="3">
    <source>
        <dbReference type="EMBL" id="CAH6146483.1"/>
    </source>
</evidence>
<dbReference type="Gene3D" id="3.30.950.30">
    <property type="entry name" value="Schlafen, AAA domain"/>
    <property type="match status" value="1"/>
</dbReference>
<dbReference type="InterPro" id="IPR007421">
    <property type="entry name" value="Schlafen_AlbA_2_dom"/>
</dbReference>
<organism evidence="3 4">
    <name type="scientific">Klebsiella variicola</name>
    <dbReference type="NCBI Taxonomy" id="244366"/>
    <lineage>
        <taxon>Bacteria</taxon>
        <taxon>Pseudomonadati</taxon>
        <taxon>Pseudomonadota</taxon>
        <taxon>Gammaproteobacteria</taxon>
        <taxon>Enterobacterales</taxon>
        <taxon>Enterobacteriaceae</taxon>
        <taxon>Klebsiella/Raoultella group</taxon>
        <taxon>Klebsiella</taxon>
        <taxon>Klebsiella pneumoniae complex</taxon>
    </lineage>
</organism>
<dbReference type="PANTHER" id="PTHR39639">
    <property type="entry name" value="CHROMOSOME 16, WHOLE GENOME SHOTGUN SEQUENCE"/>
    <property type="match status" value="1"/>
</dbReference>
<dbReference type="EMBL" id="CAJOXS020000002">
    <property type="protein sequence ID" value="CAH6146483.1"/>
    <property type="molecule type" value="Genomic_DNA"/>
</dbReference>
<evidence type="ECO:0000259" key="1">
    <source>
        <dbReference type="Pfam" id="PF03235"/>
    </source>
</evidence>
<dbReference type="Pfam" id="PF03235">
    <property type="entry name" value="GmrSD_N"/>
    <property type="match status" value="1"/>
</dbReference>
<dbReference type="Proteomes" id="UP000789617">
    <property type="component" value="Unassembled WGS sequence"/>
</dbReference>
<sequence>MQNNTNIRGEPIQSVYSDYKLGRYIVNRRYQRKLVWTLDDKIKFIDSLLNQFPVPLFLGVSVKTGAASKSFEILDGMQRLEAITSFIEGRFSVAGKFFDLSVIAETNKQLEEGILTQKHPILEYEACRAFLNYPLPLSISEYTSTTAVDETFRRINTGGIRLSRHEVRQAGCISDFANLIRKISIYIRGDVTATEIINLDKIRIISLTNENLDYGIKISKTFWAKTHILTTDNILASRDEEVIAHIVAYILDKKRSQTSSSFLDEIYSDVNLAEHFNDLVAKKDADLLYRQVCFVYDELVKIVNDFTNYFSAHIYKSTPFKVQHAFQVIFISLFELLLEENKKVTNYRKLASSLKDIASNHMGILSQDKKWTNKERARLVLSIKGIMSKNFSPREGVDPTIQSWVDNLENILTQSRTEGVGYDFKAGLHSFDGNTQFNNKTLSKIVKTLTAMANSHAGDNYIILGIADNKTAADNHKNAYHKEPKQYAGYYITGINDEAEKHHTNLDKYLLKIHQTLEKEPISEETKRLIQRNVLPFTYYDKEIILFKIRRESKPIEYNGEVYIRKMSNVDPTPIPKDKIYEFYTEFMEQSKRYPYN</sequence>
<dbReference type="RefSeq" id="WP_224331938.1">
    <property type="nucleotide sequence ID" value="NZ_CAJOXS020000002.1"/>
</dbReference>
<accession>A0A9P0VA92</accession>
<comment type="caution">
    <text evidence="3">The sequence shown here is derived from an EMBL/GenBank/DDBJ whole genome shotgun (WGS) entry which is preliminary data.</text>
</comment>
<dbReference type="PANTHER" id="PTHR39639:SF1">
    <property type="entry name" value="DUF262 DOMAIN-CONTAINING PROTEIN"/>
    <property type="match status" value="1"/>
</dbReference>
<evidence type="ECO:0000259" key="2">
    <source>
        <dbReference type="Pfam" id="PF04326"/>
    </source>
</evidence>